<dbReference type="Proteomes" id="UP000886520">
    <property type="component" value="Chromosome 2"/>
</dbReference>
<evidence type="ECO:0000313" key="2">
    <source>
        <dbReference type="Proteomes" id="UP000886520"/>
    </source>
</evidence>
<sequence length="74" mass="8310">MLNRGRARKLQAIFNRCKVRAPLQMQLPTKSCGTMQDTDMGKRINNDIVSQGLMKDTFVFGNALVDMYAKCGVL</sequence>
<gene>
    <name evidence="1" type="ORF">GOP47_0001893</name>
</gene>
<protein>
    <submittedName>
        <fullName evidence="1">Uncharacterized protein</fullName>
    </submittedName>
</protein>
<accession>A0A9D4ZR45</accession>
<reference evidence="1" key="1">
    <citation type="submission" date="2021-01" db="EMBL/GenBank/DDBJ databases">
        <title>Adiantum capillus-veneris genome.</title>
        <authorList>
            <person name="Fang Y."/>
            <person name="Liao Q."/>
        </authorList>
    </citation>
    <scope>NUCLEOTIDE SEQUENCE</scope>
    <source>
        <strain evidence="1">H3</strain>
        <tissue evidence="1">Leaf</tissue>
    </source>
</reference>
<name>A0A9D4ZR45_ADICA</name>
<evidence type="ECO:0000313" key="1">
    <source>
        <dbReference type="EMBL" id="KAI5082150.1"/>
    </source>
</evidence>
<proteinExistence type="predicted"/>
<dbReference type="OrthoDB" id="9990610at2759"/>
<dbReference type="AlphaFoldDB" id="A0A9D4ZR45"/>
<organism evidence="1 2">
    <name type="scientific">Adiantum capillus-veneris</name>
    <name type="common">Maidenhair fern</name>
    <dbReference type="NCBI Taxonomy" id="13818"/>
    <lineage>
        <taxon>Eukaryota</taxon>
        <taxon>Viridiplantae</taxon>
        <taxon>Streptophyta</taxon>
        <taxon>Embryophyta</taxon>
        <taxon>Tracheophyta</taxon>
        <taxon>Polypodiopsida</taxon>
        <taxon>Polypodiidae</taxon>
        <taxon>Polypodiales</taxon>
        <taxon>Pteridineae</taxon>
        <taxon>Pteridaceae</taxon>
        <taxon>Vittarioideae</taxon>
        <taxon>Adiantum</taxon>
    </lineage>
</organism>
<comment type="caution">
    <text evidence="1">The sequence shown here is derived from an EMBL/GenBank/DDBJ whole genome shotgun (WGS) entry which is preliminary data.</text>
</comment>
<dbReference type="EMBL" id="JABFUD020000003">
    <property type="protein sequence ID" value="KAI5082150.1"/>
    <property type="molecule type" value="Genomic_DNA"/>
</dbReference>
<keyword evidence="2" id="KW-1185">Reference proteome</keyword>